<dbReference type="AlphaFoldDB" id="A0A0E9X8F7"/>
<reference evidence="2" key="1">
    <citation type="submission" date="2014-11" db="EMBL/GenBank/DDBJ databases">
        <authorList>
            <person name="Amaro Gonzalez C."/>
        </authorList>
    </citation>
    <scope>NUCLEOTIDE SEQUENCE</scope>
</reference>
<protein>
    <submittedName>
        <fullName evidence="2">Uncharacterized protein</fullName>
    </submittedName>
</protein>
<accession>A0A0E9X8F7</accession>
<feature type="compositionally biased region" description="Basic and acidic residues" evidence="1">
    <location>
        <begin position="1"/>
        <end position="13"/>
    </location>
</feature>
<name>A0A0E9X8F7_ANGAN</name>
<dbReference type="EMBL" id="GBXM01009693">
    <property type="protein sequence ID" value="JAH98884.1"/>
    <property type="molecule type" value="Transcribed_RNA"/>
</dbReference>
<sequence length="48" mass="5270">MVTVDGRTRDRTVKSPVVQGRQAQKGRESLVSEVQTVYVCSNAMGETD</sequence>
<proteinExistence type="predicted"/>
<evidence type="ECO:0000313" key="2">
    <source>
        <dbReference type="EMBL" id="JAH98884.1"/>
    </source>
</evidence>
<evidence type="ECO:0000256" key="1">
    <source>
        <dbReference type="SAM" id="MobiDB-lite"/>
    </source>
</evidence>
<reference evidence="2" key="2">
    <citation type="journal article" date="2015" name="Fish Shellfish Immunol.">
        <title>Early steps in the European eel (Anguilla anguilla)-Vibrio vulnificus interaction in the gills: Role of the RtxA13 toxin.</title>
        <authorList>
            <person name="Callol A."/>
            <person name="Pajuelo D."/>
            <person name="Ebbesson L."/>
            <person name="Teles M."/>
            <person name="MacKenzie S."/>
            <person name="Amaro C."/>
        </authorList>
    </citation>
    <scope>NUCLEOTIDE SEQUENCE</scope>
</reference>
<organism evidence="2">
    <name type="scientific">Anguilla anguilla</name>
    <name type="common">European freshwater eel</name>
    <name type="synonym">Muraena anguilla</name>
    <dbReference type="NCBI Taxonomy" id="7936"/>
    <lineage>
        <taxon>Eukaryota</taxon>
        <taxon>Metazoa</taxon>
        <taxon>Chordata</taxon>
        <taxon>Craniata</taxon>
        <taxon>Vertebrata</taxon>
        <taxon>Euteleostomi</taxon>
        <taxon>Actinopterygii</taxon>
        <taxon>Neopterygii</taxon>
        <taxon>Teleostei</taxon>
        <taxon>Anguilliformes</taxon>
        <taxon>Anguillidae</taxon>
        <taxon>Anguilla</taxon>
    </lineage>
</organism>
<feature type="region of interest" description="Disordered" evidence="1">
    <location>
        <begin position="1"/>
        <end position="26"/>
    </location>
</feature>